<evidence type="ECO:0000313" key="3">
    <source>
        <dbReference type="Proteomes" id="UP001149165"/>
    </source>
</evidence>
<reference evidence="2" key="2">
    <citation type="journal article" date="2023" name="IMA Fungus">
        <title>Comparative genomic study of the Penicillium genus elucidates a diverse pangenome and 15 lateral gene transfer events.</title>
        <authorList>
            <person name="Petersen C."/>
            <person name="Sorensen T."/>
            <person name="Nielsen M.R."/>
            <person name="Sondergaard T.E."/>
            <person name="Sorensen J.L."/>
            <person name="Fitzpatrick D.A."/>
            <person name="Frisvad J.C."/>
            <person name="Nielsen K.L."/>
        </authorList>
    </citation>
    <scope>NUCLEOTIDE SEQUENCE</scope>
    <source>
        <strain evidence="2">IBT 30069</strain>
    </source>
</reference>
<protein>
    <recommendedName>
        <fullName evidence="4">Protein kinase domain-containing protein</fullName>
    </recommendedName>
</protein>
<keyword evidence="3" id="KW-1185">Reference proteome</keyword>
<dbReference type="OrthoDB" id="5979581at2759"/>
<dbReference type="Gene3D" id="3.30.200.20">
    <property type="entry name" value="Phosphorylase Kinase, domain 1"/>
    <property type="match status" value="1"/>
</dbReference>
<keyword evidence="1" id="KW-0547">Nucleotide-binding</keyword>
<dbReference type="InterPro" id="IPR017441">
    <property type="entry name" value="Protein_kinase_ATP_BS"/>
</dbReference>
<dbReference type="Proteomes" id="UP001149165">
    <property type="component" value="Unassembled WGS sequence"/>
</dbReference>
<dbReference type="AlphaFoldDB" id="A0A9W9ETK0"/>
<sequence>MENIEAAIEDSTDFGDLIEDSFDALDIEYPSESWLRYGTENNQHVLYPIYLGEVLNERYLVEHKLGFGGGSVVWMAFDLKDKRSVALKIMALGLEWTDNECNRVLVFPMKGPSIYSLRVWEIPVASRISAARQLLETLASLHEAGIIHRGKSRPYLLFQFLTYTKKNKNIIDLNTGNCMWGVASLDGLTRAARYELLGRPQKVVTTSVELWKRCELVSTVEFPQDLRTDELYLCDFGLSKNLATSPPNEAIHLYHIALQNDFMGKNQLLLVISGAT</sequence>
<dbReference type="GO" id="GO:0005524">
    <property type="term" value="F:ATP binding"/>
    <property type="evidence" value="ECO:0007669"/>
    <property type="project" value="UniProtKB-UniRule"/>
</dbReference>
<reference evidence="2" key="1">
    <citation type="submission" date="2022-11" db="EMBL/GenBank/DDBJ databases">
        <authorList>
            <person name="Petersen C."/>
        </authorList>
    </citation>
    <scope>NUCLEOTIDE SEQUENCE</scope>
    <source>
        <strain evidence="2">IBT 30069</strain>
    </source>
</reference>
<organism evidence="2 3">
    <name type="scientific">Penicillium angulare</name>
    <dbReference type="NCBI Taxonomy" id="116970"/>
    <lineage>
        <taxon>Eukaryota</taxon>
        <taxon>Fungi</taxon>
        <taxon>Dikarya</taxon>
        <taxon>Ascomycota</taxon>
        <taxon>Pezizomycotina</taxon>
        <taxon>Eurotiomycetes</taxon>
        <taxon>Eurotiomycetidae</taxon>
        <taxon>Eurotiales</taxon>
        <taxon>Aspergillaceae</taxon>
        <taxon>Penicillium</taxon>
    </lineage>
</organism>
<dbReference type="InterPro" id="IPR011009">
    <property type="entry name" value="Kinase-like_dom_sf"/>
</dbReference>
<accession>A0A9W9ETK0</accession>
<evidence type="ECO:0008006" key="4">
    <source>
        <dbReference type="Google" id="ProtNLM"/>
    </source>
</evidence>
<dbReference type="EMBL" id="JAPQKH010000007">
    <property type="protein sequence ID" value="KAJ5087772.1"/>
    <property type="molecule type" value="Genomic_DNA"/>
</dbReference>
<gene>
    <name evidence="2" type="ORF">N7456_011388</name>
</gene>
<dbReference type="SUPFAM" id="SSF56112">
    <property type="entry name" value="Protein kinase-like (PK-like)"/>
    <property type="match status" value="1"/>
</dbReference>
<dbReference type="PROSITE" id="PS00107">
    <property type="entry name" value="PROTEIN_KINASE_ATP"/>
    <property type="match status" value="1"/>
</dbReference>
<name>A0A9W9ETK0_9EURO</name>
<evidence type="ECO:0000313" key="2">
    <source>
        <dbReference type="EMBL" id="KAJ5087772.1"/>
    </source>
</evidence>
<feature type="binding site" evidence="1">
    <location>
        <position position="88"/>
    </location>
    <ligand>
        <name>ATP</name>
        <dbReference type="ChEBI" id="CHEBI:30616"/>
    </ligand>
</feature>
<comment type="caution">
    <text evidence="2">The sequence shown here is derived from an EMBL/GenBank/DDBJ whole genome shotgun (WGS) entry which is preliminary data.</text>
</comment>
<evidence type="ECO:0000256" key="1">
    <source>
        <dbReference type="PROSITE-ProRule" id="PRU10141"/>
    </source>
</evidence>
<dbReference type="Gene3D" id="1.10.510.10">
    <property type="entry name" value="Transferase(Phosphotransferase) domain 1"/>
    <property type="match status" value="1"/>
</dbReference>
<proteinExistence type="predicted"/>
<keyword evidence="1" id="KW-0067">ATP-binding</keyword>